<dbReference type="CDD" id="cd11322">
    <property type="entry name" value="AmyAc_Glg_BE"/>
    <property type="match status" value="1"/>
</dbReference>
<comment type="similarity">
    <text evidence="4 10">Belongs to the glycosyl hydrolase 13 family. GlgB subfamily.</text>
</comment>
<dbReference type="GO" id="GO:0004553">
    <property type="term" value="F:hydrolase activity, hydrolyzing O-glycosyl compounds"/>
    <property type="evidence" value="ECO:0007669"/>
    <property type="project" value="InterPro"/>
</dbReference>
<reference evidence="14" key="1">
    <citation type="submission" date="2020-01" db="EMBL/GenBank/DDBJ databases">
        <title>'Steroidobacter agaridevorans' sp. nov., agar-degrading bacteria isolated from rhizosphere soils.</title>
        <authorList>
            <person name="Ikenaga M."/>
            <person name="Kataoka M."/>
            <person name="Murouchi A."/>
            <person name="Katsuragi S."/>
            <person name="Sakai M."/>
        </authorList>
    </citation>
    <scope>NUCLEOTIDE SEQUENCE [LARGE SCALE GENOMIC DNA]</scope>
    <source>
        <strain evidence="14">YU21-B</strain>
    </source>
</reference>
<feature type="domain" description="Glycosyl hydrolase family 13 catalytic" evidence="12">
    <location>
        <begin position="151"/>
        <end position="530"/>
    </location>
</feature>
<keyword evidence="7 10" id="KW-0808">Transferase</keyword>
<dbReference type="Pfam" id="PF02806">
    <property type="entry name" value="Alpha-amylase_C"/>
    <property type="match status" value="1"/>
</dbReference>
<keyword evidence="14" id="KW-1185">Reference proteome</keyword>
<dbReference type="Gene3D" id="2.60.40.10">
    <property type="entry name" value="Immunoglobulins"/>
    <property type="match status" value="1"/>
</dbReference>
<dbReference type="InterPro" id="IPR006407">
    <property type="entry name" value="GlgB"/>
</dbReference>
<dbReference type="SUPFAM" id="SSF51011">
    <property type="entry name" value="Glycosyl hydrolase domain"/>
    <property type="match status" value="1"/>
</dbReference>
<sequence length="632" mass="72765">MTSALSDLDLHLFGEGNHHHIHQKLGAHLEVHDGIAGTRFAVWAPNARRVSVVGEFNEWDGNRNVMQMRGRSGVWETFVPGAAVGSLYKFEIVGAHGQHLMKADPYAFQMQLRPDSASVIADIGGYSWGDAEWLDRRRNWDPLRAPISIYELHPGSWRRSWHRKPAFLTWDELADQLIPYVVDMGYTHVELVGVAEHPFDGSWGYQVLGHFAPTARHGTPQDFMRFVDRLHQAGIGVFMDWVPAHFPRDGHGLADFDGTALYEHADPRRGEHMEWGTKIFNYGRHEVRNFLIANALFWIEQYHIDGLRVDAVASMIYLDYARKHGEWTPNQYGGRENLEAIDFLKQLNWTVGHYHHGVVTMAEESTSFAGVTRPVHLGGLGFHFKWNMGWMNDTLRYMALDPIYRGHNHNLITFSFVYAFSEHFILPLSHDEVVHGKRSLLDKMPGDEWRKLANHRFLMGYMMMHPGKKLLFMGGEFGQWHEWRDYEDLAWAALQHPHHRQLQSWCRALNRLYRDYPELHGSDNSWEGFRWLEVDNANESVFAFMRQRLPGEGGTQLLIVFNATPVPRDNYTFGAPAGGRYRKLLDSDDAAFGGSGYAPQTEMQAYDEPWRDFPARITLNLPPLAVVIWARD</sequence>
<keyword evidence="6 10" id="KW-0328">Glycosyltransferase</keyword>
<keyword evidence="8 10" id="KW-0320">Glycogen biosynthesis</keyword>
<dbReference type="InterPro" id="IPR014756">
    <property type="entry name" value="Ig_E-set"/>
</dbReference>
<dbReference type="EMBL" id="BLJN01000001">
    <property type="protein sequence ID" value="GFE78172.1"/>
    <property type="molecule type" value="Genomic_DNA"/>
</dbReference>
<evidence type="ECO:0000256" key="4">
    <source>
        <dbReference type="ARBA" id="ARBA00009000"/>
    </source>
</evidence>
<comment type="caution">
    <text evidence="13">The sequence shown here is derived from an EMBL/GenBank/DDBJ whole genome shotgun (WGS) entry which is preliminary data.</text>
</comment>
<dbReference type="SUPFAM" id="SSF81296">
    <property type="entry name" value="E set domains"/>
    <property type="match status" value="1"/>
</dbReference>
<evidence type="ECO:0000313" key="13">
    <source>
        <dbReference type="EMBL" id="GFE78172.1"/>
    </source>
</evidence>
<dbReference type="InterPro" id="IPR006047">
    <property type="entry name" value="GH13_cat_dom"/>
</dbReference>
<dbReference type="NCBIfam" id="TIGR01515">
    <property type="entry name" value="branching_enzym"/>
    <property type="match status" value="1"/>
</dbReference>
<dbReference type="UniPathway" id="UPA00164"/>
<keyword evidence="5 10" id="KW-0321">Glycogen metabolism</keyword>
<dbReference type="Pfam" id="PF02922">
    <property type="entry name" value="CBM_48"/>
    <property type="match status" value="1"/>
</dbReference>
<dbReference type="GO" id="GO:0005829">
    <property type="term" value="C:cytosol"/>
    <property type="evidence" value="ECO:0007669"/>
    <property type="project" value="TreeGrafter"/>
</dbReference>
<dbReference type="FunFam" id="3.20.20.80:FF:000003">
    <property type="entry name" value="1,4-alpha-glucan branching enzyme GlgB"/>
    <property type="match status" value="1"/>
</dbReference>
<feature type="active site" description="Proton donor" evidence="10 11">
    <location>
        <position position="363"/>
    </location>
</feature>
<dbReference type="PANTHER" id="PTHR43651:SF3">
    <property type="entry name" value="1,4-ALPHA-GLUCAN-BRANCHING ENZYME"/>
    <property type="match status" value="1"/>
</dbReference>
<comment type="subunit">
    <text evidence="10">Monomer.</text>
</comment>
<dbReference type="PIRSF" id="PIRSF000463">
    <property type="entry name" value="GlgB"/>
    <property type="match status" value="1"/>
</dbReference>
<evidence type="ECO:0000256" key="8">
    <source>
        <dbReference type="ARBA" id="ARBA00023056"/>
    </source>
</evidence>
<dbReference type="RefSeq" id="WP_161810104.1">
    <property type="nucleotide sequence ID" value="NZ_BLJN01000001.1"/>
</dbReference>
<dbReference type="NCBIfam" id="NF008967">
    <property type="entry name" value="PRK12313.1"/>
    <property type="match status" value="1"/>
</dbReference>
<dbReference type="InterPro" id="IPR004193">
    <property type="entry name" value="Glyco_hydro_13_N"/>
</dbReference>
<dbReference type="CDD" id="cd02855">
    <property type="entry name" value="E_set_GBE_prok_N"/>
    <property type="match status" value="1"/>
</dbReference>
<evidence type="ECO:0000256" key="9">
    <source>
        <dbReference type="ARBA" id="ARBA00023277"/>
    </source>
</evidence>
<dbReference type="Gene3D" id="3.20.20.80">
    <property type="entry name" value="Glycosidases"/>
    <property type="match status" value="1"/>
</dbReference>
<evidence type="ECO:0000256" key="10">
    <source>
        <dbReference type="HAMAP-Rule" id="MF_00685"/>
    </source>
</evidence>
<evidence type="ECO:0000256" key="2">
    <source>
        <dbReference type="ARBA" id="ARBA00002953"/>
    </source>
</evidence>
<proteinExistence type="inferred from homology"/>
<dbReference type="InterPro" id="IPR013783">
    <property type="entry name" value="Ig-like_fold"/>
</dbReference>
<dbReference type="HAMAP" id="MF_00685">
    <property type="entry name" value="GlgB"/>
    <property type="match status" value="1"/>
</dbReference>
<dbReference type="InterPro" id="IPR017853">
    <property type="entry name" value="GH"/>
</dbReference>
<evidence type="ECO:0000256" key="3">
    <source>
        <dbReference type="ARBA" id="ARBA00004964"/>
    </source>
</evidence>
<evidence type="ECO:0000256" key="11">
    <source>
        <dbReference type="PIRSR" id="PIRSR000463-1"/>
    </source>
</evidence>
<dbReference type="GO" id="GO:0005978">
    <property type="term" value="P:glycogen biosynthetic process"/>
    <property type="evidence" value="ECO:0007669"/>
    <property type="project" value="UniProtKB-UniRule"/>
</dbReference>
<dbReference type="FunFam" id="2.60.40.1180:FF:000002">
    <property type="entry name" value="1,4-alpha-glucan branching enzyme GlgB"/>
    <property type="match status" value="1"/>
</dbReference>
<dbReference type="InterPro" id="IPR013780">
    <property type="entry name" value="Glyco_hydro_b"/>
</dbReference>
<dbReference type="SUPFAM" id="SSF51445">
    <property type="entry name" value="(Trans)glycosidases"/>
    <property type="match status" value="1"/>
</dbReference>
<dbReference type="NCBIfam" id="NF003811">
    <property type="entry name" value="PRK05402.1"/>
    <property type="match status" value="1"/>
</dbReference>
<protein>
    <recommendedName>
        <fullName evidence="10">1,4-alpha-glucan branching enzyme GlgB</fullName>
        <ecNumber evidence="10">2.4.1.18</ecNumber>
    </recommendedName>
    <alternativeName>
        <fullName evidence="10">1,4-alpha-D-glucan:1,4-alpha-D-glucan 6-glucosyl-transferase</fullName>
    </alternativeName>
    <alternativeName>
        <fullName evidence="10">Alpha-(1-&gt;4)-glucan branching enzyme</fullName>
    </alternativeName>
    <alternativeName>
        <fullName evidence="10">Glycogen branching enzyme</fullName>
        <shortName evidence="10">BE</shortName>
    </alternativeName>
</protein>
<dbReference type="EC" id="2.4.1.18" evidence="10"/>
<comment type="pathway">
    <text evidence="3 10">Glycan biosynthesis; glycogen biosynthesis.</text>
</comment>
<dbReference type="InterPro" id="IPR037439">
    <property type="entry name" value="Branching_enzy"/>
</dbReference>
<dbReference type="GO" id="GO:0043169">
    <property type="term" value="F:cation binding"/>
    <property type="evidence" value="ECO:0007669"/>
    <property type="project" value="InterPro"/>
</dbReference>
<organism evidence="13 14">
    <name type="scientific">Steroidobacter agaridevorans</name>
    <dbReference type="NCBI Taxonomy" id="2695856"/>
    <lineage>
        <taxon>Bacteria</taxon>
        <taxon>Pseudomonadati</taxon>
        <taxon>Pseudomonadota</taxon>
        <taxon>Gammaproteobacteria</taxon>
        <taxon>Steroidobacterales</taxon>
        <taxon>Steroidobacteraceae</taxon>
        <taxon>Steroidobacter</taxon>
    </lineage>
</organism>
<comment type="function">
    <text evidence="2 10">Catalyzes the formation of the alpha-1,6-glucosidic linkages in glycogen by scission of a 1,4-alpha-linked oligosaccharide from growing alpha-1,4-glucan chains and the subsequent attachment of the oligosaccharide to the alpha-1,6 position.</text>
</comment>
<dbReference type="GO" id="GO:0003844">
    <property type="term" value="F:1,4-alpha-glucan branching enzyme activity"/>
    <property type="evidence" value="ECO:0007669"/>
    <property type="project" value="UniProtKB-UniRule"/>
</dbReference>
<name>A0A829Y6D2_9GAMM</name>
<dbReference type="FunFam" id="2.60.40.10:FF:000169">
    <property type="entry name" value="1,4-alpha-glucan branching enzyme GlgB"/>
    <property type="match status" value="1"/>
</dbReference>
<dbReference type="SMART" id="SM00642">
    <property type="entry name" value="Aamy"/>
    <property type="match status" value="1"/>
</dbReference>
<feature type="active site" description="Nucleophile" evidence="10 11">
    <location>
        <position position="310"/>
    </location>
</feature>
<evidence type="ECO:0000256" key="1">
    <source>
        <dbReference type="ARBA" id="ARBA00000826"/>
    </source>
</evidence>
<dbReference type="Gene3D" id="2.60.40.1180">
    <property type="entry name" value="Golgi alpha-mannosidase II"/>
    <property type="match status" value="1"/>
</dbReference>
<evidence type="ECO:0000256" key="7">
    <source>
        <dbReference type="ARBA" id="ARBA00022679"/>
    </source>
</evidence>
<evidence type="ECO:0000259" key="12">
    <source>
        <dbReference type="SMART" id="SM00642"/>
    </source>
</evidence>
<comment type="catalytic activity">
    <reaction evidence="1 10">
        <text>Transfers a segment of a (1-&gt;4)-alpha-D-glucan chain to a primary hydroxy group in a similar glucan chain.</text>
        <dbReference type="EC" id="2.4.1.18"/>
    </reaction>
</comment>
<dbReference type="Proteomes" id="UP000445000">
    <property type="component" value="Unassembled WGS sequence"/>
</dbReference>
<gene>
    <name evidence="10 13" type="primary">glgB</name>
    <name evidence="13" type="ORF">GCM10011487_01720</name>
</gene>
<evidence type="ECO:0000256" key="5">
    <source>
        <dbReference type="ARBA" id="ARBA00022600"/>
    </source>
</evidence>
<evidence type="ECO:0000256" key="6">
    <source>
        <dbReference type="ARBA" id="ARBA00022676"/>
    </source>
</evidence>
<accession>A0A829Y6D2</accession>
<evidence type="ECO:0000313" key="14">
    <source>
        <dbReference type="Proteomes" id="UP000445000"/>
    </source>
</evidence>
<dbReference type="InterPro" id="IPR044143">
    <property type="entry name" value="GlgB_N_E_set_prok"/>
</dbReference>
<dbReference type="PANTHER" id="PTHR43651">
    <property type="entry name" value="1,4-ALPHA-GLUCAN-BRANCHING ENZYME"/>
    <property type="match status" value="1"/>
</dbReference>
<keyword evidence="9 10" id="KW-0119">Carbohydrate metabolism</keyword>
<dbReference type="InterPro" id="IPR006048">
    <property type="entry name" value="A-amylase/branching_C"/>
</dbReference>
<dbReference type="AlphaFoldDB" id="A0A829Y6D2"/>